<feature type="region of interest" description="Disordered" evidence="1">
    <location>
        <begin position="1053"/>
        <end position="1076"/>
    </location>
</feature>
<name>A0A1B0GQM4_PHLPP</name>
<feature type="compositionally biased region" description="Basic and acidic residues" evidence="1">
    <location>
        <begin position="451"/>
        <end position="462"/>
    </location>
</feature>
<dbReference type="GO" id="GO:0090090">
    <property type="term" value="P:negative regulation of canonical Wnt signaling pathway"/>
    <property type="evidence" value="ECO:0007669"/>
    <property type="project" value="TreeGrafter"/>
</dbReference>
<feature type="region of interest" description="Disordered" evidence="1">
    <location>
        <begin position="488"/>
        <end position="575"/>
    </location>
</feature>
<dbReference type="GO" id="GO:0007399">
    <property type="term" value="P:nervous system development"/>
    <property type="evidence" value="ECO:0007669"/>
    <property type="project" value="TreeGrafter"/>
</dbReference>
<sequence>RLASGIISPSELPDSPTQSIPQSPRRPQDVSGSLAQNVSTAPRLRSVFEDETNAFGVENTPAQFSCATSLSNLSLDDEPKIATDCLTKEMRLNHPSEEQEDEESADQSAGNLVVGNPNNSAASFRGEENIGSDGEESGNDEILLASCINMGMNRKAPEGETSAKSKVTPPEARAGGNSDTVKQYCTEDTPAFLSKAASNSDLSVLSLDTNRCEAIASDSSSDGGNENLLQECIRDGMGASNMPLIKDNPIEMLRSGSILPPYLPVRDEIQQFAPPVEDTPCNFSVVSGLSDITVGSGVAGLAKIKRSPSKDQTVSQSSQNPPPQQPSGDDSLSSLSVDSEDDTNLLSQAIAAGSNPSRPSTSSKGGVPTTTYTVQTALISNNVPIHLEATNDSYSSIESCESNDNHTQLLEQCIRTGMGQDVNKNPKKVVTNVAVSPKKSQLPQLKTSSTRYDRHKEREKKDEQLLKECISIGMGKAPLPMVRQVKQTTNEGQMPKNGVTTSAAVPDLVGAPSTAPDVETESPDATRGSRRNLPTQHAPKHTKLTVNRTNGSDTDDGVFNFGGDQENALERSNEYPAQKLINMDFIEDSMNESSFDMEISNEFLMENIEASMGYGPKIDKHKDPDLMLKSVDRLTQVLVSQAEYLRSSNHAENSVTYEKKSSSNNTWSEDTCPKDVSFPSISMTAPMIGSLNDDDTTFSDFSKKNCLPTEEEPTPTNELKEFNETCPFSSAPLSNGCEEIRTVLTNADLEQTLRFDYGESEGFISQPDSMDTDTDTVVNSLETGINFQVGGEVVSGVNHDSAHFISSGPMSFDPSSSMTNSTIIAMEAKKIVNELSQYNPMTESATSFDLENVRPPSGMDSLSAISGCYETPQSPNLSGRVRKRSLPPGLLARRALGGHIMTNGSLESINSACNLDSVAPPSGMDELLDSMISVASITSEVAPIQTDGTYSNYETAVSEMDDTITGGSAWQEMSSDATPIPSDFSSAESTPRKGKNGRKLLTPKQRRKQRNGTQDRYRTYVISADGQSRDNATDAESIEDDLCDEILVVEAEDSGGGGSKRLLRKQRREEDRSRFKTHTLDSPTIPQLMQTNGGLCDSTIRDVLAEANVVLDTLNRQNIDSEEFLLDDNIDTTSLVSNDDGEDLSSIRALTAHFKHLSDLKVPESQHNTDSSLDYEQNSGTESCDHNAKCTINGRGSSVDRKEDNAVGQEVKSVRGRKKVPYVSPYRRSFVSSSKSSSQSASPTKSVSPASGKAQVVPNVRTNLASKNTVDTKKAKTLPSTRSTPKDQSLVAKTSSFINKANLTNKINSIKSGLVRPGFSSKSNVLEKNIINKFKSSTSAKATSPPPSKEPPRVLERQSTFTKDEPSNPNVPIVTSDPHSPNRISKLPAKITPKVKTSFISKLRTPLQKSATVDIKSPSSRPPSSGSEAVKRKSFGVYKSPSVPSVPLGQRSSSTNSIKGIKKELSSTSQSSRSNSNVATVPKRDIGSRIAGLWKKNS</sequence>
<dbReference type="GO" id="GO:0016055">
    <property type="term" value="P:Wnt signaling pathway"/>
    <property type="evidence" value="ECO:0007669"/>
    <property type="project" value="InterPro"/>
</dbReference>
<feature type="region of interest" description="Disordered" evidence="1">
    <location>
        <begin position="969"/>
        <end position="1035"/>
    </location>
</feature>
<dbReference type="VEuPathDB" id="VectorBase:PPAI009863"/>
<dbReference type="InterPro" id="IPR009223">
    <property type="entry name" value="APC_rpt"/>
</dbReference>
<feature type="compositionally biased region" description="Polar residues" evidence="1">
    <location>
        <begin position="354"/>
        <end position="369"/>
    </location>
</feature>
<feature type="compositionally biased region" description="Polar residues" evidence="1">
    <location>
        <begin position="649"/>
        <end position="669"/>
    </location>
</feature>
<dbReference type="VEuPathDB" id="VectorBase:PPAPM1_008344"/>
<feature type="region of interest" description="Disordered" evidence="1">
    <location>
        <begin position="305"/>
        <end position="341"/>
    </location>
</feature>
<dbReference type="GO" id="GO:0016477">
    <property type="term" value="P:cell migration"/>
    <property type="evidence" value="ECO:0007669"/>
    <property type="project" value="TreeGrafter"/>
</dbReference>
<protein>
    <recommendedName>
        <fullName evidence="4">Adenomatous polyposis coli protein</fullName>
    </recommendedName>
</protein>
<dbReference type="InterPro" id="IPR026818">
    <property type="entry name" value="Apc_fam"/>
</dbReference>
<feature type="region of interest" description="Disordered" evidence="1">
    <location>
        <begin position="1402"/>
        <end position="1498"/>
    </location>
</feature>
<dbReference type="GO" id="GO:0008017">
    <property type="term" value="F:microtubule binding"/>
    <property type="evidence" value="ECO:0007669"/>
    <property type="project" value="TreeGrafter"/>
</dbReference>
<evidence type="ECO:0000313" key="3">
    <source>
        <dbReference type="Proteomes" id="UP000092462"/>
    </source>
</evidence>
<feature type="compositionally biased region" description="Polar residues" evidence="1">
    <location>
        <begin position="969"/>
        <end position="989"/>
    </location>
</feature>
<feature type="region of interest" description="Disordered" evidence="1">
    <location>
        <begin position="1"/>
        <end position="45"/>
    </location>
</feature>
<feature type="compositionally biased region" description="Polar residues" evidence="1">
    <location>
        <begin position="30"/>
        <end position="40"/>
    </location>
</feature>
<evidence type="ECO:0000313" key="2">
    <source>
        <dbReference type="EnsemblMetazoa" id="PPAI009863-PA"/>
    </source>
</evidence>
<dbReference type="GO" id="GO:0007026">
    <property type="term" value="P:negative regulation of microtubule depolymerization"/>
    <property type="evidence" value="ECO:0007669"/>
    <property type="project" value="TreeGrafter"/>
</dbReference>
<feature type="region of interest" description="Disordered" evidence="1">
    <location>
        <begin position="1228"/>
        <end position="1289"/>
    </location>
</feature>
<reference evidence="2" key="1">
    <citation type="submission" date="2022-08" db="UniProtKB">
        <authorList>
            <consortium name="EnsemblMetazoa"/>
        </authorList>
    </citation>
    <scope>IDENTIFICATION</scope>
    <source>
        <strain evidence="2">Israel</strain>
    </source>
</reference>
<dbReference type="PANTHER" id="PTHR12607">
    <property type="entry name" value="ADENOMATOUS POLYPOSIS COLI PROTEIN FAMILY"/>
    <property type="match status" value="1"/>
</dbReference>
<feature type="region of interest" description="Disordered" evidence="1">
    <location>
        <begin position="153"/>
        <end position="181"/>
    </location>
</feature>
<dbReference type="EMBL" id="AJVK01007374">
    <property type="status" value="NOT_ANNOTATED_CDS"/>
    <property type="molecule type" value="Genomic_DNA"/>
</dbReference>
<feature type="region of interest" description="Disordered" evidence="1">
    <location>
        <begin position="1337"/>
        <end position="1390"/>
    </location>
</feature>
<dbReference type="GO" id="GO:0016342">
    <property type="term" value="C:catenin complex"/>
    <property type="evidence" value="ECO:0007669"/>
    <property type="project" value="TreeGrafter"/>
</dbReference>
<feature type="compositionally biased region" description="Polar residues" evidence="1">
    <location>
        <begin position="488"/>
        <end position="503"/>
    </location>
</feature>
<feature type="compositionally biased region" description="Polar residues" evidence="1">
    <location>
        <begin position="1260"/>
        <end position="1269"/>
    </location>
</feature>
<feature type="region of interest" description="Disordered" evidence="1">
    <location>
        <begin position="350"/>
        <end position="369"/>
    </location>
</feature>
<feature type="region of interest" description="Disordered" evidence="1">
    <location>
        <begin position="435"/>
        <end position="462"/>
    </location>
</feature>
<feature type="region of interest" description="Disordered" evidence="1">
    <location>
        <begin position="94"/>
        <end position="138"/>
    </location>
</feature>
<dbReference type="GO" id="GO:0030877">
    <property type="term" value="C:beta-catenin destruction complex"/>
    <property type="evidence" value="ECO:0007669"/>
    <property type="project" value="TreeGrafter"/>
</dbReference>
<feature type="compositionally biased region" description="Polar residues" evidence="1">
    <location>
        <begin position="438"/>
        <end position="450"/>
    </location>
</feature>
<dbReference type="GO" id="GO:0005881">
    <property type="term" value="C:cytoplasmic microtubule"/>
    <property type="evidence" value="ECO:0007669"/>
    <property type="project" value="TreeGrafter"/>
</dbReference>
<dbReference type="GO" id="GO:0007389">
    <property type="term" value="P:pattern specification process"/>
    <property type="evidence" value="ECO:0007669"/>
    <property type="project" value="TreeGrafter"/>
</dbReference>
<evidence type="ECO:0008006" key="4">
    <source>
        <dbReference type="Google" id="ProtNLM"/>
    </source>
</evidence>
<feature type="region of interest" description="Disordered" evidence="1">
    <location>
        <begin position="1161"/>
        <end position="1214"/>
    </location>
</feature>
<feature type="compositionally biased region" description="Polar residues" evidence="1">
    <location>
        <begin position="1165"/>
        <end position="1182"/>
    </location>
</feature>
<feature type="compositionally biased region" description="Low complexity" evidence="1">
    <location>
        <begin position="1228"/>
        <end position="1248"/>
    </location>
</feature>
<dbReference type="GO" id="GO:0008013">
    <property type="term" value="F:beta-catenin binding"/>
    <property type="evidence" value="ECO:0007669"/>
    <property type="project" value="InterPro"/>
</dbReference>
<dbReference type="Pfam" id="PF05923">
    <property type="entry name" value="APC_r"/>
    <property type="match status" value="3"/>
</dbReference>
<organism evidence="2 3">
    <name type="scientific">Phlebotomus papatasi</name>
    <name type="common">Sandfly</name>
    <dbReference type="NCBI Taxonomy" id="29031"/>
    <lineage>
        <taxon>Eukaryota</taxon>
        <taxon>Metazoa</taxon>
        <taxon>Ecdysozoa</taxon>
        <taxon>Arthropoda</taxon>
        <taxon>Hexapoda</taxon>
        <taxon>Insecta</taxon>
        <taxon>Pterygota</taxon>
        <taxon>Neoptera</taxon>
        <taxon>Endopterygota</taxon>
        <taxon>Diptera</taxon>
        <taxon>Nematocera</taxon>
        <taxon>Psychodoidea</taxon>
        <taxon>Psychodidae</taxon>
        <taxon>Phlebotomus</taxon>
        <taxon>Phlebotomus</taxon>
    </lineage>
</organism>
<accession>A0A1B0GQM4</accession>
<dbReference type="EnsemblMetazoa" id="PPAI009863-RA">
    <property type="protein sequence ID" value="PPAI009863-PA"/>
    <property type="gene ID" value="PPAI009863"/>
</dbReference>
<feature type="compositionally biased region" description="Low complexity" evidence="1">
    <location>
        <begin position="1466"/>
        <end position="1476"/>
    </location>
</feature>
<feature type="compositionally biased region" description="Low complexity" evidence="1">
    <location>
        <begin position="1417"/>
        <end position="1427"/>
    </location>
</feature>
<evidence type="ECO:0000256" key="1">
    <source>
        <dbReference type="SAM" id="MobiDB-lite"/>
    </source>
</evidence>
<dbReference type="GO" id="GO:0001708">
    <property type="term" value="P:cell fate specification"/>
    <property type="evidence" value="ECO:0007669"/>
    <property type="project" value="TreeGrafter"/>
</dbReference>
<keyword evidence="3" id="KW-1185">Reference proteome</keyword>
<feature type="compositionally biased region" description="Low complexity" evidence="1">
    <location>
        <begin position="326"/>
        <end position="337"/>
    </location>
</feature>
<dbReference type="EMBL" id="AJVK01007375">
    <property type="status" value="NOT_ANNOTATED_CDS"/>
    <property type="molecule type" value="Genomic_DNA"/>
</dbReference>
<proteinExistence type="predicted"/>
<dbReference type="Proteomes" id="UP000092462">
    <property type="component" value="Unassembled WGS sequence"/>
</dbReference>
<dbReference type="PANTHER" id="PTHR12607:SF12">
    <property type="entry name" value="APC-LIKE, ISOFORM A-RELATED"/>
    <property type="match status" value="1"/>
</dbReference>
<feature type="region of interest" description="Disordered" evidence="1">
    <location>
        <begin position="649"/>
        <end position="671"/>
    </location>
</feature>
<feature type="compositionally biased region" description="Polar residues" evidence="1">
    <location>
        <begin position="1278"/>
        <end position="1289"/>
    </location>
</feature>
<feature type="compositionally biased region" description="Basic and acidic residues" evidence="1">
    <location>
        <begin position="1350"/>
        <end position="1366"/>
    </location>
</feature>